<evidence type="ECO:0000256" key="3">
    <source>
        <dbReference type="ARBA" id="ARBA00022517"/>
    </source>
</evidence>
<dbReference type="SUPFAM" id="SSF52540">
    <property type="entry name" value="P-loop containing nucleoside triphosphate hydrolases"/>
    <property type="match status" value="2"/>
</dbReference>
<dbReference type="GO" id="GO:0005730">
    <property type="term" value="C:nucleolus"/>
    <property type="evidence" value="ECO:0007669"/>
    <property type="project" value="UniProtKB-SubCell"/>
</dbReference>
<gene>
    <name evidence="17" type="ORF">ILUMI_13690</name>
</gene>
<keyword evidence="3" id="KW-0690">Ribosome biogenesis</keyword>
<feature type="compositionally biased region" description="Basic residues" evidence="13">
    <location>
        <begin position="713"/>
        <end position="729"/>
    </location>
</feature>
<protein>
    <recommendedName>
        <fullName evidence="2">RNA helicase</fullName>
        <ecNumber evidence="2">3.6.4.13</ecNumber>
    </recommendedName>
</protein>
<dbReference type="GO" id="GO:0006364">
    <property type="term" value="P:rRNA processing"/>
    <property type="evidence" value="ECO:0007669"/>
    <property type="project" value="UniProtKB-ARBA"/>
</dbReference>
<organism evidence="17 18">
    <name type="scientific">Ignelater luminosus</name>
    <name type="common">Cucubano</name>
    <name type="synonym">Pyrophorus luminosus</name>
    <dbReference type="NCBI Taxonomy" id="2038154"/>
    <lineage>
        <taxon>Eukaryota</taxon>
        <taxon>Metazoa</taxon>
        <taxon>Ecdysozoa</taxon>
        <taxon>Arthropoda</taxon>
        <taxon>Hexapoda</taxon>
        <taxon>Insecta</taxon>
        <taxon>Pterygota</taxon>
        <taxon>Neoptera</taxon>
        <taxon>Endopterygota</taxon>
        <taxon>Coleoptera</taxon>
        <taxon>Polyphaga</taxon>
        <taxon>Elateriformia</taxon>
        <taxon>Elateroidea</taxon>
        <taxon>Elateridae</taxon>
        <taxon>Agrypninae</taxon>
        <taxon>Pyrophorini</taxon>
        <taxon>Ignelater</taxon>
    </lineage>
</organism>
<feature type="domain" description="DEAD-box RNA helicase Q" evidence="16">
    <location>
        <begin position="162"/>
        <end position="190"/>
    </location>
</feature>
<feature type="short sequence motif" description="Q motif" evidence="11">
    <location>
        <begin position="162"/>
        <end position="190"/>
    </location>
</feature>
<reference evidence="17" key="1">
    <citation type="submission" date="2019-08" db="EMBL/GenBank/DDBJ databases">
        <title>The genome of the North American firefly Photinus pyralis.</title>
        <authorList>
            <consortium name="Photinus pyralis genome working group"/>
            <person name="Fallon T.R."/>
            <person name="Sander Lower S.E."/>
            <person name="Weng J.-K."/>
        </authorList>
    </citation>
    <scope>NUCLEOTIDE SEQUENCE</scope>
    <source>
        <strain evidence="17">TRF0915ILg1</strain>
        <tissue evidence="17">Whole body</tissue>
    </source>
</reference>
<evidence type="ECO:0000256" key="13">
    <source>
        <dbReference type="SAM" id="MobiDB-lite"/>
    </source>
</evidence>
<dbReference type="InterPro" id="IPR014014">
    <property type="entry name" value="RNA_helicase_DEAD_Q_motif"/>
</dbReference>
<sequence>MSKKALAKLKETKFASQIIKTIDDDEEVDDFSENSDEEIEFQPSKQKKKKTDFDDGFEFVNSVEEYNKNTWNDIQKYIKRKASTKTDDKIAKIRNKEDEEVINEEDTDIKNESDGYKSDVSLSSDDLQHDAIKVKKRKRKNDKNDESETQYERDIYTYDENLNFYQMNLSRPLLKAVTQMKFTHPTPIQAATVPVALLGKDIYGCAATGTGKTAAYMLPTLERLIYRPNSTATTRVLVLVPTRELGVQVYQVSKQLCQFTDIQIGLAVGGLDVKTQENILRQNPDIVVATPGRLIDHLHSAPTFNLNSIEILILDEADRMLDEYFAEQMKEIIKQCSRTRQTMLFSATMTDEVNDLVAVSLKEPTRIFVDSNKDVAFNLRQEFIRIRSNREADREPILAALVCRTFRDHCIVFVQTKKQAHRLHILLGLLGVKVAELHGNLTQPQRLDTLQRFKDEQVDVVVATDVAARGLDIVGVKTVINFVMPATLEHYIHRVGRTARAGRAGVSVSLAGEQERKIVKDVIKSARNPVKSRVIPNDIIEKYRKKLGDLESKIEQILKEEYQERLLSKTENQLNRTENVLKGTAEQARPWFQTQKERKAEKEKLSLQDKQSKKQNKKNDRDTSKDSNKKHSKKKESVDDKVRAELDKVALVQARLAKRKSKLKKIQAYSDNDRAQIKNKKKRSNFADDLCNTTKSNVKKLKYRAKNKENPKHKTKGKAFGKPQSKKRK</sequence>
<evidence type="ECO:0000256" key="10">
    <source>
        <dbReference type="ARBA" id="ARBA00047984"/>
    </source>
</evidence>
<evidence type="ECO:0000256" key="6">
    <source>
        <dbReference type="ARBA" id="ARBA00022806"/>
    </source>
</evidence>
<evidence type="ECO:0000259" key="15">
    <source>
        <dbReference type="PROSITE" id="PS51194"/>
    </source>
</evidence>
<comment type="catalytic activity">
    <reaction evidence="10">
        <text>ATP + H2O = ADP + phosphate + H(+)</text>
        <dbReference type="Rhea" id="RHEA:13065"/>
        <dbReference type="ChEBI" id="CHEBI:15377"/>
        <dbReference type="ChEBI" id="CHEBI:15378"/>
        <dbReference type="ChEBI" id="CHEBI:30616"/>
        <dbReference type="ChEBI" id="CHEBI:43474"/>
        <dbReference type="ChEBI" id="CHEBI:456216"/>
        <dbReference type="EC" id="3.6.4.13"/>
    </reaction>
</comment>
<evidence type="ECO:0000256" key="5">
    <source>
        <dbReference type="ARBA" id="ARBA00022801"/>
    </source>
</evidence>
<dbReference type="GO" id="GO:0010468">
    <property type="term" value="P:regulation of gene expression"/>
    <property type="evidence" value="ECO:0007669"/>
    <property type="project" value="UniProtKB-ARBA"/>
</dbReference>
<evidence type="ECO:0000259" key="14">
    <source>
        <dbReference type="PROSITE" id="PS51192"/>
    </source>
</evidence>
<evidence type="ECO:0000256" key="7">
    <source>
        <dbReference type="ARBA" id="ARBA00022840"/>
    </source>
</evidence>
<dbReference type="EMBL" id="VTPC01008715">
    <property type="protein sequence ID" value="KAF2892471.1"/>
    <property type="molecule type" value="Genomic_DNA"/>
</dbReference>
<evidence type="ECO:0000256" key="9">
    <source>
        <dbReference type="ARBA" id="ARBA00043999"/>
    </source>
</evidence>
<comment type="subcellular location">
    <subcellularLocation>
        <location evidence="1">Nucleus</location>
        <location evidence="1">Nucleolus</location>
    </subcellularLocation>
</comment>
<dbReference type="SMART" id="SM00490">
    <property type="entry name" value="HELICc"/>
    <property type="match status" value="1"/>
</dbReference>
<evidence type="ECO:0000313" key="17">
    <source>
        <dbReference type="EMBL" id="KAF2892471.1"/>
    </source>
</evidence>
<keyword evidence="8" id="KW-0539">Nucleus</keyword>
<dbReference type="GO" id="GO:0016787">
    <property type="term" value="F:hydrolase activity"/>
    <property type="evidence" value="ECO:0007669"/>
    <property type="project" value="UniProtKB-KW"/>
</dbReference>
<dbReference type="InterPro" id="IPR001650">
    <property type="entry name" value="Helicase_C-like"/>
</dbReference>
<comment type="similarity">
    <text evidence="9">Belongs to the DEAD box helicase family. DDX27/DRS1 subfamily.</text>
</comment>
<feature type="domain" description="Helicase ATP-binding" evidence="14">
    <location>
        <begin position="193"/>
        <end position="367"/>
    </location>
</feature>
<dbReference type="CDD" id="cd17947">
    <property type="entry name" value="DEADc_DDX27"/>
    <property type="match status" value="1"/>
</dbReference>
<dbReference type="Pfam" id="PF00270">
    <property type="entry name" value="DEAD"/>
    <property type="match status" value="1"/>
</dbReference>
<feature type="compositionally biased region" description="Basic and acidic residues" evidence="13">
    <location>
        <begin position="108"/>
        <end position="117"/>
    </location>
</feature>
<evidence type="ECO:0000259" key="16">
    <source>
        <dbReference type="PROSITE" id="PS51195"/>
    </source>
</evidence>
<feature type="region of interest" description="Disordered" evidence="13">
    <location>
        <begin position="99"/>
        <end position="122"/>
    </location>
</feature>
<evidence type="ECO:0000256" key="4">
    <source>
        <dbReference type="ARBA" id="ARBA00022741"/>
    </source>
</evidence>
<evidence type="ECO:0000256" key="1">
    <source>
        <dbReference type="ARBA" id="ARBA00004604"/>
    </source>
</evidence>
<dbReference type="PANTHER" id="PTHR47959">
    <property type="entry name" value="ATP-DEPENDENT RNA HELICASE RHLE-RELATED"/>
    <property type="match status" value="1"/>
</dbReference>
<keyword evidence="7 12" id="KW-0067">ATP-binding</keyword>
<dbReference type="InterPro" id="IPR050079">
    <property type="entry name" value="DEAD_box_RNA_helicase"/>
</dbReference>
<dbReference type="PROSITE" id="PS51194">
    <property type="entry name" value="HELICASE_CTER"/>
    <property type="match status" value="1"/>
</dbReference>
<feature type="region of interest" description="Disordered" evidence="13">
    <location>
        <begin position="580"/>
        <end position="641"/>
    </location>
</feature>
<evidence type="ECO:0000313" key="18">
    <source>
        <dbReference type="Proteomes" id="UP000801492"/>
    </source>
</evidence>
<feature type="region of interest" description="Disordered" evidence="13">
    <location>
        <begin position="26"/>
        <end position="50"/>
    </location>
</feature>
<feature type="compositionally biased region" description="Basic and acidic residues" evidence="13">
    <location>
        <begin position="595"/>
        <end position="641"/>
    </location>
</feature>
<dbReference type="GO" id="GO:0005524">
    <property type="term" value="F:ATP binding"/>
    <property type="evidence" value="ECO:0007669"/>
    <property type="project" value="UniProtKB-KW"/>
</dbReference>
<evidence type="ECO:0000256" key="11">
    <source>
        <dbReference type="PROSITE-ProRule" id="PRU00552"/>
    </source>
</evidence>
<evidence type="ECO:0000256" key="12">
    <source>
        <dbReference type="RuleBase" id="RU000492"/>
    </source>
</evidence>
<feature type="domain" description="Helicase C-terminal" evidence="15">
    <location>
        <begin position="378"/>
        <end position="541"/>
    </location>
</feature>
<dbReference type="InterPro" id="IPR027417">
    <property type="entry name" value="P-loop_NTPase"/>
</dbReference>
<keyword evidence="6 12" id="KW-0347">Helicase</keyword>
<dbReference type="PROSITE" id="PS51192">
    <property type="entry name" value="HELICASE_ATP_BIND_1"/>
    <property type="match status" value="1"/>
</dbReference>
<dbReference type="InterPro" id="IPR014001">
    <property type="entry name" value="Helicase_ATP-bd"/>
</dbReference>
<dbReference type="GO" id="GO:0003724">
    <property type="term" value="F:RNA helicase activity"/>
    <property type="evidence" value="ECO:0007669"/>
    <property type="project" value="UniProtKB-EC"/>
</dbReference>
<dbReference type="AlphaFoldDB" id="A0A8K0GB65"/>
<feature type="compositionally biased region" description="Acidic residues" evidence="13">
    <location>
        <begin position="26"/>
        <end position="40"/>
    </location>
</feature>
<name>A0A8K0GB65_IGNLU</name>
<dbReference type="InterPro" id="IPR000629">
    <property type="entry name" value="RNA-helicase_DEAD-box_CS"/>
</dbReference>
<dbReference type="Pfam" id="PF00271">
    <property type="entry name" value="Helicase_C"/>
    <property type="match status" value="1"/>
</dbReference>
<dbReference type="Gene3D" id="3.40.50.300">
    <property type="entry name" value="P-loop containing nucleotide triphosphate hydrolases"/>
    <property type="match status" value="2"/>
</dbReference>
<dbReference type="SMART" id="SM00487">
    <property type="entry name" value="DEXDc"/>
    <property type="match status" value="1"/>
</dbReference>
<keyword evidence="4 12" id="KW-0547">Nucleotide-binding</keyword>
<dbReference type="OrthoDB" id="10259843at2759"/>
<dbReference type="FunFam" id="3.40.50.300:FF:000842">
    <property type="entry name" value="ATP-dependent RNA helicase DRS1"/>
    <property type="match status" value="1"/>
</dbReference>
<dbReference type="EC" id="3.6.4.13" evidence="2"/>
<evidence type="ECO:0000256" key="2">
    <source>
        <dbReference type="ARBA" id="ARBA00012552"/>
    </source>
</evidence>
<dbReference type="Proteomes" id="UP000801492">
    <property type="component" value="Unassembled WGS sequence"/>
</dbReference>
<dbReference type="GO" id="GO:0005829">
    <property type="term" value="C:cytosol"/>
    <property type="evidence" value="ECO:0007669"/>
    <property type="project" value="TreeGrafter"/>
</dbReference>
<feature type="region of interest" description="Disordered" evidence="13">
    <location>
        <begin position="658"/>
        <end position="729"/>
    </location>
</feature>
<dbReference type="GO" id="GO:0003676">
    <property type="term" value="F:nucleic acid binding"/>
    <property type="evidence" value="ECO:0007669"/>
    <property type="project" value="InterPro"/>
</dbReference>
<accession>A0A8K0GB65</accession>
<dbReference type="PROSITE" id="PS00039">
    <property type="entry name" value="DEAD_ATP_HELICASE"/>
    <property type="match status" value="1"/>
</dbReference>
<dbReference type="CDD" id="cd18787">
    <property type="entry name" value="SF2_C_DEAD"/>
    <property type="match status" value="1"/>
</dbReference>
<keyword evidence="18" id="KW-1185">Reference proteome</keyword>
<dbReference type="PROSITE" id="PS51195">
    <property type="entry name" value="Q_MOTIF"/>
    <property type="match status" value="1"/>
</dbReference>
<keyword evidence="5 12" id="KW-0378">Hydrolase</keyword>
<dbReference type="InterPro" id="IPR011545">
    <property type="entry name" value="DEAD/DEAH_box_helicase_dom"/>
</dbReference>
<proteinExistence type="inferred from homology"/>
<dbReference type="PANTHER" id="PTHR47959:SF1">
    <property type="entry name" value="ATP-DEPENDENT RNA HELICASE DBPA"/>
    <property type="match status" value="1"/>
</dbReference>
<comment type="caution">
    <text evidence="17">The sequence shown here is derived from an EMBL/GenBank/DDBJ whole genome shotgun (WGS) entry which is preliminary data.</text>
</comment>
<evidence type="ECO:0000256" key="8">
    <source>
        <dbReference type="ARBA" id="ARBA00023242"/>
    </source>
</evidence>